<reference evidence="3" key="1">
    <citation type="journal article" date="2012" name="Science">
        <title>The Paleozoic origin of enzymatic lignin decomposition reconstructed from 31 fungal genomes.</title>
        <authorList>
            <person name="Floudas D."/>
            <person name="Binder M."/>
            <person name="Riley R."/>
            <person name="Barry K."/>
            <person name="Blanchette R.A."/>
            <person name="Henrissat B."/>
            <person name="Martinez A.T."/>
            <person name="Otillar R."/>
            <person name="Spatafora J.W."/>
            <person name="Yadav J.S."/>
            <person name="Aerts A."/>
            <person name="Benoit I."/>
            <person name="Boyd A."/>
            <person name="Carlson A."/>
            <person name="Copeland A."/>
            <person name="Coutinho P.M."/>
            <person name="de Vries R.P."/>
            <person name="Ferreira P."/>
            <person name="Findley K."/>
            <person name="Foster B."/>
            <person name="Gaskell J."/>
            <person name="Glotzer D."/>
            <person name="Gorecki P."/>
            <person name="Heitman J."/>
            <person name="Hesse C."/>
            <person name="Hori C."/>
            <person name="Igarashi K."/>
            <person name="Jurgens J.A."/>
            <person name="Kallen N."/>
            <person name="Kersten P."/>
            <person name="Kohler A."/>
            <person name="Kuees U."/>
            <person name="Kumar T.K.A."/>
            <person name="Kuo A."/>
            <person name="LaButti K."/>
            <person name="Larrondo L.F."/>
            <person name="Lindquist E."/>
            <person name="Ling A."/>
            <person name="Lombard V."/>
            <person name="Lucas S."/>
            <person name="Lundell T."/>
            <person name="Martin R."/>
            <person name="McLaughlin D.J."/>
            <person name="Morgenstern I."/>
            <person name="Morin E."/>
            <person name="Murat C."/>
            <person name="Nagy L.G."/>
            <person name="Nolan M."/>
            <person name="Ohm R.A."/>
            <person name="Patyshakuliyeva A."/>
            <person name="Rokas A."/>
            <person name="Ruiz-Duenas F.J."/>
            <person name="Sabat G."/>
            <person name="Salamov A."/>
            <person name="Samejima M."/>
            <person name="Schmutz J."/>
            <person name="Slot J.C."/>
            <person name="St John F."/>
            <person name="Stenlid J."/>
            <person name="Sun H."/>
            <person name="Sun S."/>
            <person name="Syed K."/>
            <person name="Tsang A."/>
            <person name="Wiebenga A."/>
            <person name="Young D."/>
            <person name="Pisabarro A."/>
            <person name="Eastwood D.C."/>
            <person name="Martin F."/>
            <person name="Cullen D."/>
            <person name="Grigoriev I.V."/>
            <person name="Hibbett D.S."/>
        </authorList>
    </citation>
    <scope>NUCLEOTIDE SEQUENCE [LARGE SCALE GENOMIC DNA]</scope>
    <source>
        <strain evidence="3">RWD-64-598 SS2</strain>
    </source>
</reference>
<accession>A0A5M3MU39</accession>
<proteinExistence type="predicted"/>
<keyword evidence="3" id="KW-1185">Reference proteome</keyword>
<feature type="compositionally biased region" description="Basic and acidic residues" evidence="1">
    <location>
        <begin position="198"/>
        <end position="212"/>
    </location>
</feature>
<comment type="caution">
    <text evidence="2">The sequence shown here is derived from an EMBL/GenBank/DDBJ whole genome shotgun (WGS) entry which is preliminary data.</text>
</comment>
<dbReference type="RefSeq" id="XP_007766675.1">
    <property type="nucleotide sequence ID" value="XM_007768485.1"/>
</dbReference>
<dbReference type="Proteomes" id="UP000053558">
    <property type="component" value="Unassembled WGS sequence"/>
</dbReference>
<dbReference type="AlphaFoldDB" id="A0A5M3MU39"/>
<evidence type="ECO:0000256" key="1">
    <source>
        <dbReference type="SAM" id="MobiDB-lite"/>
    </source>
</evidence>
<protein>
    <submittedName>
        <fullName evidence="2">Uncharacterized protein</fullName>
    </submittedName>
</protein>
<organism evidence="2 3">
    <name type="scientific">Coniophora puteana (strain RWD-64-598)</name>
    <name type="common">Brown rot fungus</name>
    <dbReference type="NCBI Taxonomy" id="741705"/>
    <lineage>
        <taxon>Eukaryota</taxon>
        <taxon>Fungi</taxon>
        <taxon>Dikarya</taxon>
        <taxon>Basidiomycota</taxon>
        <taxon>Agaricomycotina</taxon>
        <taxon>Agaricomycetes</taxon>
        <taxon>Agaricomycetidae</taxon>
        <taxon>Boletales</taxon>
        <taxon>Coniophorineae</taxon>
        <taxon>Coniophoraceae</taxon>
        <taxon>Coniophora</taxon>
    </lineage>
</organism>
<dbReference type="KEGG" id="cput:CONPUDRAFT_163772"/>
<dbReference type="GeneID" id="19204987"/>
<gene>
    <name evidence="2" type="ORF">CONPUDRAFT_163772</name>
</gene>
<dbReference type="EMBL" id="JH711576">
    <property type="protein sequence ID" value="EIW82678.1"/>
    <property type="molecule type" value="Genomic_DNA"/>
</dbReference>
<sequence>MSERLNTPYSPGHTKPIAIPCRISSDTMTTPSFNTINLLQSSAFGLSTGSAKLAFAHSLLRQAGMLANSRLAHPGVDDLRVMLIQLQEAHAVLLQRITGWHFISSLWYSNDADVVQHVEDCLNLRALASLHANLIQEVRAQESGRVLNSNVPGSTPKATSPFDYGVRSPVVHISGLATVGSLNVQWGNEVYGPTSQTVHKESSQEQHERPQEATEASGAHQTRMAAAWPYGRDHRAYI</sequence>
<evidence type="ECO:0000313" key="3">
    <source>
        <dbReference type="Proteomes" id="UP000053558"/>
    </source>
</evidence>
<feature type="region of interest" description="Disordered" evidence="1">
    <location>
        <begin position="193"/>
        <end position="227"/>
    </location>
</feature>
<name>A0A5M3MU39_CONPW</name>
<evidence type="ECO:0000313" key="2">
    <source>
        <dbReference type="EMBL" id="EIW82678.1"/>
    </source>
</evidence>